<keyword evidence="2" id="KW-0418">Kinase</keyword>
<evidence type="ECO:0000256" key="1">
    <source>
        <dbReference type="ARBA" id="ARBA00006479"/>
    </source>
</evidence>
<keyword evidence="2" id="KW-0808">Transferase</keyword>
<protein>
    <submittedName>
        <fullName evidence="2">Glucokinase</fullName>
    </submittedName>
</protein>
<evidence type="ECO:0000313" key="3">
    <source>
        <dbReference type="Proteomes" id="UP000319619"/>
    </source>
</evidence>
<dbReference type="PANTHER" id="PTHR18964">
    <property type="entry name" value="ROK (REPRESSOR, ORF, KINASE) FAMILY"/>
    <property type="match status" value="1"/>
</dbReference>
<dbReference type="Proteomes" id="UP000319619">
    <property type="component" value="Unassembled WGS sequence"/>
</dbReference>
<proteinExistence type="inferred from homology"/>
<dbReference type="Pfam" id="PF00480">
    <property type="entry name" value="ROK"/>
    <property type="match status" value="1"/>
</dbReference>
<dbReference type="SUPFAM" id="SSF53067">
    <property type="entry name" value="Actin-like ATPase domain"/>
    <property type="match status" value="1"/>
</dbReference>
<organism evidence="2 3">
    <name type="scientific">candidate division LCP-89 bacterium B3_LCP</name>
    <dbReference type="NCBI Taxonomy" id="2012998"/>
    <lineage>
        <taxon>Bacteria</taxon>
        <taxon>Pseudomonadati</taxon>
        <taxon>Bacteria division LCP-89</taxon>
    </lineage>
</organism>
<comment type="similarity">
    <text evidence="1">Belongs to the ROK (NagC/XylR) family.</text>
</comment>
<dbReference type="Gene3D" id="3.30.420.40">
    <property type="match status" value="2"/>
</dbReference>
<evidence type="ECO:0000313" key="2">
    <source>
        <dbReference type="EMBL" id="TKJ39744.1"/>
    </source>
</evidence>
<comment type="caution">
    <text evidence="2">The sequence shown here is derived from an EMBL/GenBank/DDBJ whole genome shotgun (WGS) entry which is preliminary data.</text>
</comment>
<dbReference type="InterPro" id="IPR043129">
    <property type="entry name" value="ATPase_NBD"/>
</dbReference>
<dbReference type="PROSITE" id="PS01125">
    <property type="entry name" value="ROK"/>
    <property type="match status" value="1"/>
</dbReference>
<dbReference type="InterPro" id="IPR000600">
    <property type="entry name" value="ROK"/>
</dbReference>
<dbReference type="EMBL" id="NJBN01000007">
    <property type="protein sequence ID" value="TKJ39744.1"/>
    <property type="molecule type" value="Genomic_DNA"/>
</dbReference>
<dbReference type="AlphaFoldDB" id="A0A532UXS4"/>
<dbReference type="GO" id="GO:0016301">
    <property type="term" value="F:kinase activity"/>
    <property type="evidence" value="ECO:0007669"/>
    <property type="project" value="UniProtKB-KW"/>
</dbReference>
<sequence>MTNKEKRQKKVALGIDLGGTFIKSAIVDETGEILSEMQVRTPPGRDVHDIVGEIVKLIGHHQDRHPEIEGIGVGSPGLVDETQAIIRLSPNFPDWNDVHLRSLIAKGTSLPVFLENDVNCFVLAEQRWGAGRKFQNVLGLALGTGIGGGIVIDNKLYRGCSGAAGELGHISVDLWGPKCNCGNRGCVERYLGRQWFIQAARDILDNEEIKTPKQVSELADSGDQTAIKFLEDRGFILGVACTSLIHIFDPQSIVIGGGIAQCGEPLFRGIRKCIEKRAYAILAEKVKILPAELGTNAGAMGAAAVAFEMGNIS</sequence>
<dbReference type="InterPro" id="IPR049874">
    <property type="entry name" value="ROK_cs"/>
</dbReference>
<gene>
    <name evidence="2" type="ORF">CEE37_10730</name>
</gene>
<accession>A0A532UXS4</accession>
<dbReference type="PANTHER" id="PTHR18964:SF149">
    <property type="entry name" value="BIFUNCTIONAL UDP-N-ACETYLGLUCOSAMINE 2-EPIMERASE_N-ACETYLMANNOSAMINE KINASE"/>
    <property type="match status" value="1"/>
</dbReference>
<name>A0A532UXS4_UNCL8</name>
<reference evidence="2 3" key="1">
    <citation type="submission" date="2017-06" db="EMBL/GenBank/DDBJ databases">
        <title>Novel microbial phyla capable of carbon fixation and sulfur reduction in deep-sea sediments.</title>
        <authorList>
            <person name="Huang J."/>
            <person name="Baker B."/>
            <person name="Wang Y."/>
        </authorList>
    </citation>
    <scope>NUCLEOTIDE SEQUENCE [LARGE SCALE GENOMIC DNA]</scope>
    <source>
        <strain evidence="2">B3_LCP</strain>
    </source>
</reference>